<evidence type="ECO:0000259" key="4">
    <source>
        <dbReference type="Pfam" id="PF14870"/>
    </source>
</evidence>
<protein>
    <submittedName>
        <fullName evidence="5">Glycosyl hydrolase</fullName>
    </submittedName>
</protein>
<evidence type="ECO:0000313" key="6">
    <source>
        <dbReference type="Proteomes" id="UP000001693"/>
    </source>
</evidence>
<dbReference type="HOGENOM" id="CLU_063224_1_0_4"/>
<evidence type="ECO:0000256" key="3">
    <source>
        <dbReference type="SAM" id="SignalP"/>
    </source>
</evidence>
<reference evidence="5 6" key="1">
    <citation type="submission" date="2008-03" db="EMBL/GenBank/DDBJ databases">
        <title>Complete sequence of Leptothrix cholodnii SP-6.</title>
        <authorList>
            <consortium name="US DOE Joint Genome Institute"/>
            <person name="Copeland A."/>
            <person name="Lucas S."/>
            <person name="Lapidus A."/>
            <person name="Glavina del Rio T."/>
            <person name="Dalin E."/>
            <person name="Tice H."/>
            <person name="Bruce D."/>
            <person name="Goodwin L."/>
            <person name="Pitluck S."/>
            <person name="Chertkov O."/>
            <person name="Brettin T."/>
            <person name="Detter J.C."/>
            <person name="Han C."/>
            <person name="Kuske C.R."/>
            <person name="Schmutz J."/>
            <person name="Larimer F."/>
            <person name="Land M."/>
            <person name="Hauser L."/>
            <person name="Kyrpides N."/>
            <person name="Lykidis A."/>
            <person name="Emerson D."/>
            <person name="Richardson P."/>
        </authorList>
    </citation>
    <scope>NUCLEOTIDE SEQUENCE [LARGE SCALE GENOMIC DNA]</scope>
    <source>
        <strain evidence="6">ATCC 51168 / LMG 8142 / SP-6</strain>
    </source>
</reference>
<dbReference type="InterPro" id="IPR028203">
    <property type="entry name" value="PSII_CF48-like_dom"/>
</dbReference>
<feature type="domain" description="Photosynthesis system II assembly factor Ycf48/Hcf136-like" evidence="4">
    <location>
        <begin position="65"/>
        <end position="125"/>
    </location>
</feature>
<dbReference type="KEGG" id="lch:Lcho_2164"/>
<dbReference type="eggNOG" id="COG4447">
    <property type="taxonomic scope" value="Bacteria"/>
</dbReference>
<accession>B1Y2T8</accession>
<gene>
    <name evidence="5" type="ordered locus">Lcho_2164</name>
</gene>
<keyword evidence="2" id="KW-0604">Photosystem II</keyword>
<keyword evidence="1" id="KW-0602">Photosynthesis</keyword>
<evidence type="ECO:0000256" key="2">
    <source>
        <dbReference type="ARBA" id="ARBA00023276"/>
    </source>
</evidence>
<dbReference type="GO" id="GO:0015979">
    <property type="term" value="P:photosynthesis"/>
    <property type="evidence" value="ECO:0007669"/>
    <property type="project" value="UniProtKB-KW"/>
</dbReference>
<evidence type="ECO:0000313" key="5">
    <source>
        <dbReference type="EMBL" id="ACB34430.1"/>
    </source>
</evidence>
<keyword evidence="5" id="KW-0378">Hydrolase</keyword>
<organism evidence="5 6">
    <name type="scientific">Leptothrix cholodnii (strain ATCC 51168 / LMG 8142 / SP-6)</name>
    <name type="common">Leptothrix discophora (strain SP-6)</name>
    <dbReference type="NCBI Taxonomy" id="395495"/>
    <lineage>
        <taxon>Bacteria</taxon>
        <taxon>Pseudomonadati</taxon>
        <taxon>Pseudomonadota</taxon>
        <taxon>Betaproteobacteria</taxon>
        <taxon>Burkholderiales</taxon>
        <taxon>Sphaerotilaceae</taxon>
        <taxon>Leptothrix</taxon>
    </lineage>
</organism>
<dbReference type="Gene3D" id="2.130.10.10">
    <property type="entry name" value="YVTN repeat-like/Quinoprotein amine dehydrogenase"/>
    <property type="match status" value="2"/>
</dbReference>
<proteinExistence type="predicted"/>
<feature type="domain" description="Photosynthesis system II assembly factor Ycf48/Hcf136-like" evidence="4">
    <location>
        <begin position="173"/>
        <end position="247"/>
    </location>
</feature>
<dbReference type="AlphaFoldDB" id="B1Y2T8"/>
<dbReference type="STRING" id="395495.Lcho_2164"/>
<dbReference type="PANTHER" id="PTHR47199">
    <property type="entry name" value="PHOTOSYSTEM II STABILITY/ASSEMBLY FACTOR HCF136, CHLOROPLASTIC"/>
    <property type="match status" value="1"/>
</dbReference>
<dbReference type="Proteomes" id="UP000001693">
    <property type="component" value="Chromosome"/>
</dbReference>
<dbReference type="GO" id="GO:0009523">
    <property type="term" value="C:photosystem II"/>
    <property type="evidence" value="ECO:0007669"/>
    <property type="project" value="UniProtKB-KW"/>
</dbReference>
<dbReference type="GO" id="GO:0016787">
    <property type="term" value="F:hydrolase activity"/>
    <property type="evidence" value="ECO:0007669"/>
    <property type="project" value="UniProtKB-KW"/>
</dbReference>
<evidence type="ECO:0000256" key="1">
    <source>
        <dbReference type="ARBA" id="ARBA00022531"/>
    </source>
</evidence>
<keyword evidence="3" id="KW-0732">Signal</keyword>
<dbReference type="InterPro" id="IPR015943">
    <property type="entry name" value="WD40/YVTN_repeat-like_dom_sf"/>
</dbReference>
<feature type="signal peptide" evidence="3">
    <location>
        <begin position="1"/>
        <end position="25"/>
    </location>
</feature>
<sequence precursor="true">MSSFHPHRVLLAIAAAGLLAGGVFAITAAAPAARDVLDSPAITSALASRGLLNGLAQAGERRIVAVGQRGHVLWSDDGGARWQQAQVPVSSDLVAVSFADARNGWAVGHDGVILHSNDGGASWSRQLDGRGLGALLSEAYGRADALPQLDAATRSTLLAEAERLSAQGAELPWLDVWFADAQNGYVVGAFGLILRTRDGGQHWEPLMHALDNPKALHLHALRGVGREFYIVGEQGLVLKLDRKNDGSTERFRRVELPYQGSLFGVIGNDRAVLVHGLRGSALRSTDGGASWQTVATGVQAGLTAATLAGDGRWLLASQAGHLLASTDDGASFSPVRLAGPLPAAALLSPAAGQIVIAGPRGVSAQPLP</sequence>
<dbReference type="Pfam" id="PF14870">
    <property type="entry name" value="PSII_BNR"/>
    <property type="match status" value="2"/>
</dbReference>
<dbReference type="EMBL" id="CP001013">
    <property type="protein sequence ID" value="ACB34430.1"/>
    <property type="molecule type" value="Genomic_DNA"/>
</dbReference>
<feature type="chain" id="PRO_5002772738" evidence="3">
    <location>
        <begin position="26"/>
        <end position="368"/>
    </location>
</feature>
<dbReference type="RefSeq" id="WP_012347190.1">
    <property type="nucleotide sequence ID" value="NC_010524.1"/>
</dbReference>
<dbReference type="PANTHER" id="PTHR47199:SF2">
    <property type="entry name" value="PHOTOSYSTEM II STABILITY_ASSEMBLY FACTOR HCF136, CHLOROPLASTIC"/>
    <property type="match status" value="1"/>
</dbReference>
<dbReference type="SUPFAM" id="SSF110296">
    <property type="entry name" value="Oligoxyloglucan reducing end-specific cellobiohydrolase"/>
    <property type="match status" value="1"/>
</dbReference>
<name>B1Y2T8_LEPCP</name>
<keyword evidence="6" id="KW-1185">Reference proteome</keyword>
<dbReference type="OrthoDB" id="9767885at2"/>